<dbReference type="Pfam" id="PF05593">
    <property type="entry name" value="RHS_repeat"/>
    <property type="match status" value="15"/>
</dbReference>
<dbReference type="Proteomes" id="UP000037175">
    <property type="component" value="Unassembled WGS sequence"/>
</dbReference>
<dbReference type="Gene3D" id="2.180.10.10">
    <property type="entry name" value="RHS repeat-associated core"/>
    <property type="match status" value="7"/>
</dbReference>
<dbReference type="Pfam" id="PF25023">
    <property type="entry name" value="TEN_YD-shell"/>
    <property type="match status" value="3"/>
</dbReference>
<dbReference type="InterPro" id="IPR003961">
    <property type="entry name" value="FN3_dom"/>
</dbReference>
<feature type="compositionally biased region" description="Basic residues" evidence="2">
    <location>
        <begin position="2164"/>
        <end position="2177"/>
    </location>
</feature>
<dbReference type="PANTHER" id="PTHR32305:SF15">
    <property type="entry name" value="PROTEIN RHSA-RELATED"/>
    <property type="match status" value="1"/>
</dbReference>
<proteinExistence type="predicted"/>
<dbReference type="PATRIC" id="fig|281456.6.peg.1977"/>
<evidence type="ECO:0000313" key="5">
    <source>
        <dbReference type="EMBL" id="KNZ69440.1"/>
    </source>
</evidence>
<dbReference type="InterPro" id="IPR036278">
    <property type="entry name" value="Sialidase_sf"/>
</dbReference>
<keyword evidence="1" id="KW-0677">Repeat</keyword>
<evidence type="ECO:0000259" key="3">
    <source>
        <dbReference type="Pfam" id="PF20148"/>
    </source>
</evidence>
<keyword evidence="6" id="KW-1185">Reference proteome</keyword>
<reference evidence="6" key="1">
    <citation type="submission" date="2015-07" db="EMBL/GenBank/DDBJ databases">
        <title>Complete Genome of Thermincola ferriacetica strain Z-0001T.</title>
        <authorList>
            <person name="Lusk B."/>
            <person name="Badalamenti J.P."/>
            <person name="Parameswaran P."/>
            <person name="Bond D.R."/>
            <person name="Torres C.I."/>
        </authorList>
    </citation>
    <scope>NUCLEOTIDE SEQUENCE [LARGE SCALE GENOMIC DNA]</scope>
    <source>
        <strain evidence="6">Z-0001</strain>
    </source>
</reference>
<gene>
    <name evidence="5" type="primary">wapA_2</name>
    <name evidence="5" type="ORF">Tfer_1882</name>
</gene>
<comment type="caution">
    <text evidence="5">The sequence shown here is derived from an EMBL/GenBank/DDBJ whole genome shotgun (WGS) entry which is preliminary data.</text>
</comment>
<feature type="domain" description="DUF6531" evidence="3">
    <location>
        <begin position="654"/>
        <end position="726"/>
    </location>
</feature>
<dbReference type="SUPFAM" id="SSF50939">
    <property type="entry name" value="Sialidases"/>
    <property type="match status" value="1"/>
</dbReference>
<dbReference type="NCBIfam" id="TIGR01643">
    <property type="entry name" value="YD_repeat_2x"/>
    <property type="match status" value="30"/>
</dbReference>
<dbReference type="EMBL" id="LGTE01000012">
    <property type="protein sequence ID" value="KNZ69440.1"/>
    <property type="molecule type" value="Genomic_DNA"/>
</dbReference>
<dbReference type="SUPFAM" id="SSF63825">
    <property type="entry name" value="YWTD domain"/>
    <property type="match status" value="1"/>
</dbReference>
<dbReference type="NCBIfam" id="TIGR03696">
    <property type="entry name" value="Rhs_assc_core"/>
    <property type="match status" value="1"/>
</dbReference>
<dbReference type="InterPro" id="IPR022385">
    <property type="entry name" value="Rhs_assc_core"/>
</dbReference>
<name>A0A0L6W1N9_9FIRM</name>
<dbReference type="RefSeq" id="WP_052218121.1">
    <property type="nucleotide sequence ID" value="NZ_LGTE01000012.1"/>
</dbReference>
<evidence type="ECO:0000259" key="4">
    <source>
        <dbReference type="Pfam" id="PF25023"/>
    </source>
</evidence>
<dbReference type="CDD" id="cd00063">
    <property type="entry name" value="FN3"/>
    <property type="match status" value="1"/>
</dbReference>
<feature type="domain" description="Teneurin-like YD-shell" evidence="4">
    <location>
        <begin position="1798"/>
        <end position="2079"/>
    </location>
</feature>
<dbReference type="InterPro" id="IPR031325">
    <property type="entry name" value="RHS_repeat"/>
</dbReference>
<feature type="region of interest" description="Disordered" evidence="2">
    <location>
        <begin position="2155"/>
        <end position="2183"/>
    </location>
</feature>
<sequence length="2384" mass="265110">MIWVFFIAIRILYLYKSHVKYYKVSRIITNLSAFFVDNWPNFTISLSGKTVSLPAFSDVKITVLANNKVRVEWRLDEAGDAYLEWGKTTAFGSSVVDKGLRLKYWYDIGPLEAFTTYYFRIKSADGNGNTVISAAYTVTTDAGSAPYIKTWLVNGPYVNSDPNTRLFQDYLGGETVARPSEGEGTLAAGKKWELFTSGDYVDLSAYGTDPANVMYAHTYFESYGTTNTYLWLGNTGGISAWVNGVNVFTKEHVSGYVYDRVPITLVPGLNKLLIKVSPANGQLGFSARVANADGNIINFKTYYNYLLRTANPATTFNVRGEWLTAFESEVTATSNTKGIYLRNSYDNGTGWYPALPVVTDASEPALTSLGAKTALFYKKSDGVNQQLRLRVTSDDGTTWGNEITITNKEASVYHLEALTVENTAYIFYSYEDGTLYYRTSRDMVDWSPEILVGQRIGIKKDSTRPYFAVTKLWSGKWALVWLDVSHRTDQLPGVANNTDFPVMTFATSIDLQNWTSSKELNEPYYERLPEEMFLAEDLSGNLALVFTLFKYPWDKYIYYKVSCDEGNTWTDKRVISVPDTGVADGWQNGYEAYNPYLTYDRNGNTVAFYDYTPQYDKNRTRVTYSYFPRVYNGPIGPENAFGLDNYSGEEGFGVNPAIGNYNYQHEDLQIAGKGLPLNITRSYNSGAAKSDGPFGYGWTHNYNLSLSVGVNGIVNVSTEDGRVDTFVLGPDNSYIPFPGVFDKLIKNSDGTWTLKRTNRTTLYFNTGGILTKITDKNGNALTFTYDANKRLTRVSDATGRFLTIVYDANGHIISIVDPINRRHQYGYADGNLTTYTDPAGGVVLYAYDNEHRITQVTNARGNIAIKTAYDADGKVSSQQDAKGNTTTFTYDPAGRRTTITEGQKTTVQEFDGYYRLIKETDALGYTTAYTYDGPGNRISITNANGHKTTYGYDLNGNLTKTVDPLGGVTVNRYNTDSDLVARIDPNGNTTTFEYDEKGNLLKTKLPNGKFTTYTYYPDGQPWTFTDANGNTYTYTYDDNGYLTSEINALGQATSYTYDTVGRRLTKTDALGNTTQYTYDVLDNLLTITDPLGRVTSYEYDANGNKVKETNALNKATTYGYDELEQLVTVTDTLNNVTSFEYDSDGNQIKVTDALGHTTTNTYDAAGRLISTTDANGHATTYTYDGNDNRLTMTDALGNTTRYAYDALDRLVSVTDPLGRTTTYEYDANGNKVKETDALGNITLFAYDAMNNLITVTDAAYRTTRYEYDGNNNKVKVIDAKGQVTLYEYDQANRLVKEINPLNQVTLYEYDAVGRLVKTILPGNIITTNTFDAVGNLIAYTDGRGNTTSYEYNALNKVSKVTDAVYNVQFTAYDDLGRVKTETDRRGNTTTYEYDKLGRRVKIIYPDLSTKTFTYDAVGNKLTETDGEGHTTTYTYDALNRVSTVTDAVYGTTTYNYDAAGNLIGETDALGRTVTNKYDGLNRLIEQTLPGNITITQIYDQVGNLKQVTDPNGNVTTYDYDELNRLVKVTDALGNVTRSEYDALGNRIKLIDAKGKITSYGYNERNLLVSVTDPLNHTTTYDYDANGNMTKVTDAKGHSTLYEFDPLNRLTKVTDPLNRAKTITYDANGNKVSETDAKGQTVQYAYDSMDRLISVTAPDGKTVSYSYDKAGNRTQMVDATGTTDYTYDALNRPVKISYSRNGLDVNYSYDLAGNRTLLTVTRGATVVYSVYYQYNERDQLTQLTDKNGKTFTFGYDNAGNITEVGYPNGTKAQFTYDAANRVVNINNIRTAGGNIRSYAYTYDPNGRRTQMVVDGTDTTTYDYDDTGQLVHVVDKRGSFDFIYDEVGNRIRMVVDSVYATDYTFDVASQLLTAGPNSYTYDANGNRLSKTTVNGTVYYAYDYRNLLTGITTPDGSVTYTYDGDGRKVSRESTLSGASYFLFDGDTAILEGTTPDLTNPTAYLEGLNGLLAKVTPENVLAYYYYDAQGNLGAMADDAGNLSDTYGYDAWGAIAEHTGPGNEKLAYVGKYGVTMEPDDGLLMMGLRFYDPELGIFLQKDPFPGYIEDPAMLHPYMYTRNDPVNKIDPTGESWLSDGLGWLNRKVVQPAARWTNENVIKPTARVVEKHIIQPVKKHVVEPAKKAINDYVIEPLKNTFKKSRGTASGKSKNKKKYDKKKTQAKKPGLKEEAIKTAKEIKKIPGTIAKEFSAIPGTVSGGIKGGFKAFDEAVVKERGGASAIGIFNEPLDWAVTFSDWKRGDFRATDLAGLLPFVSHGMVRGGIKIVDEGADLVKDALKASDAAKGTGKINKAKNLIKEYLGNGIKAERNEAGDLILQSEDELKKVRFDINRPNPHKNPHFHVEEFKKVKNKKVQTLKSGPQYPIDVPNE</sequence>
<organism evidence="5 6">
    <name type="scientific">Thermincola ferriacetica</name>
    <dbReference type="NCBI Taxonomy" id="281456"/>
    <lineage>
        <taxon>Bacteria</taxon>
        <taxon>Bacillati</taxon>
        <taxon>Bacillota</taxon>
        <taxon>Clostridia</taxon>
        <taxon>Eubacteriales</taxon>
        <taxon>Thermincolaceae</taxon>
        <taxon>Thermincola</taxon>
    </lineage>
</organism>
<dbReference type="InterPro" id="IPR045351">
    <property type="entry name" value="DUF6531"/>
</dbReference>
<dbReference type="InterPro" id="IPR050708">
    <property type="entry name" value="T6SS_VgrG/RHS"/>
</dbReference>
<dbReference type="PANTHER" id="PTHR32305">
    <property type="match status" value="1"/>
</dbReference>
<evidence type="ECO:0000256" key="2">
    <source>
        <dbReference type="SAM" id="MobiDB-lite"/>
    </source>
</evidence>
<evidence type="ECO:0000313" key="6">
    <source>
        <dbReference type="Proteomes" id="UP000037175"/>
    </source>
</evidence>
<dbReference type="SUPFAM" id="SSF69304">
    <property type="entry name" value="Tricorn protease N-terminal domain"/>
    <property type="match status" value="2"/>
</dbReference>
<dbReference type="Pfam" id="PF20148">
    <property type="entry name" value="DUF6531"/>
    <property type="match status" value="1"/>
</dbReference>
<protein>
    <submittedName>
        <fullName evidence="5">tRNA3(Ser)-specific nuclease WapA</fullName>
    </submittedName>
</protein>
<dbReference type="InterPro" id="IPR006530">
    <property type="entry name" value="YD"/>
</dbReference>
<evidence type="ECO:0000256" key="1">
    <source>
        <dbReference type="ARBA" id="ARBA00022737"/>
    </source>
</evidence>
<dbReference type="InterPro" id="IPR056823">
    <property type="entry name" value="TEN-like_YD-shell"/>
</dbReference>
<accession>A0A0L6W1N9</accession>
<feature type="domain" description="Teneurin-like YD-shell" evidence="4">
    <location>
        <begin position="1550"/>
        <end position="1694"/>
    </location>
</feature>
<feature type="domain" description="Teneurin-like YD-shell" evidence="4">
    <location>
        <begin position="846"/>
        <end position="1020"/>
    </location>
</feature>